<name>A0A162WVJ0_PHYB8</name>
<dbReference type="GeneID" id="28997267"/>
<dbReference type="InParanoid" id="A0A162WVJ0"/>
<reference evidence="2" key="1">
    <citation type="submission" date="2015-06" db="EMBL/GenBank/DDBJ databases">
        <title>Expansion of signal transduction pathways in fungi by whole-genome duplication.</title>
        <authorList>
            <consortium name="DOE Joint Genome Institute"/>
            <person name="Corrochano L.M."/>
            <person name="Kuo A."/>
            <person name="Marcet-Houben M."/>
            <person name="Polaino S."/>
            <person name="Salamov A."/>
            <person name="Villalobos J.M."/>
            <person name="Alvarez M.I."/>
            <person name="Avalos J."/>
            <person name="Benito E.P."/>
            <person name="Benoit I."/>
            <person name="Burger G."/>
            <person name="Camino L.P."/>
            <person name="Canovas D."/>
            <person name="Cerda-Olmedo E."/>
            <person name="Cheng J.-F."/>
            <person name="Dominguez A."/>
            <person name="Elias M."/>
            <person name="Eslava A.P."/>
            <person name="Glaser F."/>
            <person name="Grimwood J."/>
            <person name="Gutierrez G."/>
            <person name="Heitman J."/>
            <person name="Henrissat B."/>
            <person name="Iturriaga E.A."/>
            <person name="Lang B.F."/>
            <person name="Lavin J.L."/>
            <person name="Lee S."/>
            <person name="Li W."/>
            <person name="Lindquist E."/>
            <person name="Lopez-Garcia S."/>
            <person name="Luque E.M."/>
            <person name="Marcos A.T."/>
            <person name="Martin J."/>
            <person name="McCluskey K."/>
            <person name="Medina H.R."/>
            <person name="Miralles-Duran A."/>
            <person name="Miyazaki A."/>
            <person name="Munoz-Torres E."/>
            <person name="Oguiza J.A."/>
            <person name="Ohm R."/>
            <person name="Olmedo M."/>
            <person name="Orejas M."/>
            <person name="Ortiz-Castellanos L."/>
            <person name="Pisabarro A.G."/>
            <person name="Rodriguez-Romero J."/>
            <person name="Ruiz-Herrera J."/>
            <person name="Ruiz-Vazquez R."/>
            <person name="Sanz C."/>
            <person name="Schackwitz W."/>
            <person name="Schmutz J."/>
            <person name="Shahriari M."/>
            <person name="Shelest E."/>
            <person name="Silva-Franco F."/>
            <person name="Soanes D."/>
            <person name="Syed K."/>
            <person name="Tagua V.G."/>
            <person name="Talbot N.J."/>
            <person name="Thon M."/>
            <person name="De vries R.P."/>
            <person name="Wiebenga A."/>
            <person name="Yadav J.S."/>
            <person name="Braun E.L."/>
            <person name="Baker S."/>
            <person name="Garre V."/>
            <person name="Horwitz B."/>
            <person name="Torres-Martinez S."/>
            <person name="Idnurm A."/>
            <person name="Herrera-Estrella A."/>
            <person name="Gabaldon T."/>
            <person name="Grigoriev I.V."/>
        </authorList>
    </citation>
    <scope>NUCLEOTIDE SEQUENCE [LARGE SCALE GENOMIC DNA]</scope>
    <source>
        <strain evidence="2">NRRL 1555(-)</strain>
    </source>
</reference>
<sequence>MLRAYVYQSFECAMLCSTLIYHCDGWDIPTTVEWNTNSTTGGFLRKLVQLENKILIMLTKTITSVSNVFVCFRKGLAKQLCFFKVKRCSDAKRKIYVPKIRVSDVFLYDTNFLRNHTLETTCLELYNASDTSIITFNRLE</sequence>
<protein>
    <submittedName>
        <fullName evidence="1">Uncharacterized protein</fullName>
    </submittedName>
</protein>
<accession>A0A162WVJ0</accession>
<proteinExistence type="predicted"/>
<keyword evidence="2" id="KW-1185">Reference proteome</keyword>
<dbReference type="RefSeq" id="XP_018289155.1">
    <property type="nucleotide sequence ID" value="XM_018436361.1"/>
</dbReference>
<evidence type="ECO:0000313" key="2">
    <source>
        <dbReference type="Proteomes" id="UP000077315"/>
    </source>
</evidence>
<dbReference type="AlphaFoldDB" id="A0A162WVJ0"/>
<evidence type="ECO:0000313" key="1">
    <source>
        <dbReference type="EMBL" id="OAD71115.1"/>
    </source>
</evidence>
<gene>
    <name evidence="1" type="ORF">PHYBLDRAFT_170503</name>
</gene>
<dbReference type="EMBL" id="KV440986">
    <property type="protein sequence ID" value="OAD71115.1"/>
    <property type="molecule type" value="Genomic_DNA"/>
</dbReference>
<dbReference type="Proteomes" id="UP000077315">
    <property type="component" value="Unassembled WGS sequence"/>
</dbReference>
<organism evidence="1 2">
    <name type="scientific">Phycomyces blakesleeanus (strain ATCC 8743b / DSM 1359 / FGSC 10004 / NBRC 33097 / NRRL 1555)</name>
    <dbReference type="NCBI Taxonomy" id="763407"/>
    <lineage>
        <taxon>Eukaryota</taxon>
        <taxon>Fungi</taxon>
        <taxon>Fungi incertae sedis</taxon>
        <taxon>Mucoromycota</taxon>
        <taxon>Mucoromycotina</taxon>
        <taxon>Mucoromycetes</taxon>
        <taxon>Mucorales</taxon>
        <taxon>Phycomycetaceae</taxon>
        <taxon>Phycomyces</taxon>
    </lineage>
</organism>
<dbReference type="VEuPathDB" id="FungiDB:PHYBLDRAFT_170503"/>